<accession>A0A1Q5ZW44</accession>
<comment type="caution">
    <text evidence="1">The sequence shown here is derived from an EMBL/GenBank/DDBJ whole genome shotgun (WGS) entry which is preliminary data.</text>
</comment>
<gene>
    <name evidence="1" type="ORF">RG47T_1442</name>
</gene>
<proteinExistence type="predicted"/>
<name>A0A1Q5ZW44_9SPHI</name>
<evidence type="ECO:0000313" key="2">
    <source>
        <dbReference type="Proteomes" id="UP000186720"/>
    </source>
</evidence>
<dbReference type="AlphaFoldDB" id="A0A1Q5ZW44"/>
<dbReference type="Proteomes" id="UP000186720">
    <property type="component" value="Unassembled WGS sequence"/>
</dbReference>
<sequence length="45" mass="5226">MLLVNTLFDFSERVIFLKQKGRCLIYYTINILAPQILPAFTLHNG</sequence>
<organism evidence="1 2">
    <name type="scientific">Mucilaginibacter polytrichastri</name>
    <dbReference type="NCBI Taxonomy" id="1302689"/>
    <lineage>
        <taxon>Bacteria</taxon>
        <taxon>Pseudomonadati</taxon>
        <taxon>Bacteroidota</taxon>
        <taxon>Sphingobacteriia</taxon>
        <taxon>Sphingobacteriales</taxon>
        <taxon>Sphingobacteriaceae</taxon>
        <taxon>Mucilaginibacter</taxon>
    </lineage>
</organism>
<evidence type="ECO:0000313" key="1">
    <source>
        <dbReference type="EMBL" id="OKS85995.1"/>
    </source>
</evidence>
<reference evidence="1 2" key="1">
    <citation type="submission" date="2016-11" db="EMBL/GenBank/DDBJ databases">
        <title>Whole Genome Sequencing of Mucilaginibacter polytrichastri RG4-7(T) isolated from the moss sample.</title>
        <authorList>
            <person name="Li Y."/>
        </authorList>
    </citation>
    <scope>NUCLEOTIDE SEQUENCE [LARGE SCALE GENOMIC DNA]</scope>
    <source>
        <strain evidence="1 2">RG4-7</strain>
    </source>
</reference>
<keyword evidence="2" id="KW-1185">Reference proteome</keyword>
<protein>
    <submittedName>
        <fullName evidence="1">Uncharacterized protein</fullName>
    </submittedName>
</protein>
<dbReference type="EMBL" id="MPPL01000001">
    <property type="protein sequence ID" value="OKS85995.1"/>
    <property type="molecule type" value="Genomic_DNA"/>
</dbReference>